<dbReference type="Proteomes" id="UP000251205">
    <property type="component" value="Unassembled WGS sequence"/>
</dbReference>
<feature type="domain" description="Autotransporter" evidence="1">
    <location>
        <begin position="1233"/>
        <end position="1514"/>
    </location>
</feature>
<dbReference type="Gene3D" id="2.160.20.20">
    <property type="match status" value="1"/>
</dbReference>
<evidence type="ECO:0000313" key="2">
    <source>
        <dbReference type="EMBL" id="RAX41267.1"/>
    </source>
</evidence>
<dbReference type="InterPro" id="IPR043990">
    <property type="entry name" value="AC_1"/>
</dbReference>
<dbReference type="Pfam" id="PF18883">
    <property type="entry name" value="AC_1"/>
    <property type="match status" value="1"/>
</dbReference>
<sequence>MVGLVTNPARAGYRFKIDHVEKRCVRATRLALLSSIALTCLGLDTSLAQTVGNYTPTGNSNQVGAQNFGDGATHMIGGGYQTITGSASDWDYPALIELENQGRLLAVDGTAGGSVVGKVVLATGGRVLNTSYRDPITGAAQNVSVFNSNNFDATDFSVRGNSTSAKTWTLGGDQGYYLDGRIATVTNGSTLNVVVGDPTAEPKAVPGNTLTMFSKQTSVYRAEGAAGGTINYNSNTWFDLGTSEGDKPGPEVDPTTGQATGTFSETKFDRGVTFPASTWINPATGATETIPGGTVTDLATFKNYNNYLIGRLQAGALNINNYATQLQSAYRTTTFTATYQAAPDQVTAPTLWASLGQRALVAVDGANSVVNFGVDSKVKDGTLISSHHIAYATGGATVNNEGKLSAGTNGGSNGFAGDGLILADSGSKVFNHATGSISNYDPGTYQPNSTAGLTGVNNSVAIMLYGNGTSFQNDGIVNVAGGGNSQNNGFQAGIYLKNGAPTATNNGVINVAVNGNLSDTSVYGVGLEGRSTFTNDGEIHIGRTGQYSLTDPTTDVSNNLAHIYGIGGGGGSQMVNNGLITIGSLTGGASAMRMANGDAASVAANTGTITINGAVTTTPLQNIGMELRNAGGTNSNSGTINLNGVNAVGIHLLSGSLNTSVASTGVINVGGGVDPATGTRNFGVWAEGDSGKTSTANIDGQINLTGVGGIGVHARGMSEVNVAATAVPNFISGSDQIGFFIYGPDAVVNTAATAMDVATARSTLFRVADGADYDASGTTITVSGTDAVGIVGTGATTDVHTQDGTFNLTGDGATAVVIEGGATATILPVTNINLNGPNTVAGIVDGQKHDLFGALVGAPDPTTLITNAADIGSNQAGVTAFIARNSGTLDTAGDITLAGANSTGILAQDGGNVRIDGAQIAVNGWATRASGGADSFDLDGATVAGSDGLFEATSNADATFEANASTLTGRVLTQPGSTSDVTLTGSTLWTMDADSNVTNLLNNGSTIAFASPIAGSFKTLLVNENLVGENGTFVLNTYLGTDNSPSDLIHVEGDTTGTNKLRIVNAGGPGAQTTSDGIKVVQVDGSSNGQFSLLGDYVIKGQQAVIGGAYAYTLWHNGVANPADGNWYLRSQLANPVIGPVDPANPANPVDPVNPADPGGPIYQPGVPLYEAYPQVLLGLNGLPTLQQRVGNRYWIERPAPSQTVFCKDPTQNFRCPVTAEQAEFYADGKPRPTIEENGVWGVIEGSYAELQPHVTTSGTNYDLTTWKMRAGIDGLISESDRGKLIAGFTVHYGHASADVASFFGPGSISTDGYGLGATATWYGSNGFYLDAQGQLSWYNSNLSSDWIGNLANGSDGFGYALSLEGGQRVGLGENWTIIPQAQLVYSNVRFDAFTDPSGADVSLDHADSLRGRLGLAFEYQNSWKSEGGQIDRAALYGISNLHYEFLEGTRVNVSQIRFTSENDPLWGEIGFGGSYNWNDDKYSLYGELSASTSLQNFGDSYSLNGKAGLRVKW</sequence>
<dbReference type="NCBIfam" id="TIGR01414">
    <property type="entry name" value="autotrans_barl"/>
    <property type="match status" value="1"/>
</dbReference>
<dbReference type="InterPro" id="IPR036709">
    <property type="entry name" value="Autotransporte_beta_dom_sf"/>
</dbReference>
<dbReference type="EMBL" id="QMKK01000030">
    <property type="protein sequence ID" value="RAX41267.1"/>
    <property type="molecule type" value="Genomic_DNA"/>
</dbReference>
<dbReference type="GO" id="GO:0019867">
    <property type="term" value="C:outer membrane"/>
    <property type="evidence" value="ECO:0007669"/>
    <property type="project" value="InterPro"/>
</dbReference>
<dbReference type="Pfam" id="PF03797">
    <property type="entry name" value="Autotransporter"/>
    <property type="match status" value="1"/>
</dbReference>
<dbReference type="PROSITE" id="PS51208">
    <property type="entry name" value="AUTOTRANSPORTER"/>
    <property type="match status" value="1"/>
</dbReference>
<dbReference type="InterPro" id="IPR051551">
    <property type="entry name" value="Autotransporter_adhesion"/>
</dbReference>
<protein>
    <recommendedName>
        <fullName evidence="1">Autotransporter domain-containing protein</fullName>
    </recommendedName>
</protein>
<dbReference type="SUPFAM" id="SSF51126">
    <property type="entry name" value="Pectin lyase-like"/>
    <property type="match status" value="1"/>
</dbReference>
<dbReference type="InterPro" id="IPR012332">
    <property type="entry name" value="Autotransporter_pectin_lyase_C"/>
</dbReference>
<dbReference type="OrthoDB" id="6053567at2"/>
<evidence type="ECO:0000313" key="3">
    <source>
        <dbReference type="Proteomes" id="UP000251205"/>
    </source>
</evidence>
<name>A0A329YCL3_RHITR</name>
<proteinExistence type="predicted"/>
<evidence type="ECO:0000259" key="1">
    <source>
        <dbReference type="PROSITE" id="PS51208"/>
    </source>
</evidence>
<dbReference type="PANTHER" id="PTHR35037">
    <property type="entry name" value="C-TERMINAL REGION OF AIDA-LIKE PROTEIN"/>
    <property type="match status" value="1"/>
</dbReference>
<dbReference type="CDD" id="cd01344">
    <property type="entry name" value="PL2_Passenger_AT"/>
    <property type="match status" value="1"/>
</dbReference>
<dbReference type="InterPro" id="IPR005546">
    <property type="entry name" value="Autotransporte_beta"/>
</dbReference>
<accession>A0A329YCL3</accession>
<organism evidence="2 3">
    <name type="scientific">Rhizobium tropici</name>
    <dbReference type="NCBI Taxonomy" id="398"/>
    <lineage>
        <taxon>Bacteria</taxon>
        <taxon>Pseudomonadati</taxon>
        <taxon>Pseudomonadota</taxon>
        <taxon>Alphaproteobacteria</taxon>
        <taxon>Hyphomicrobiales</taxon>
        <taxon>Rhizobiaceae</taxon>
        <taxon>Rhizobium/Agrobacterium group</taxon>
        <taxon>Rhizobium</taxon>
    </lineage>
</organism>
<dbReference type="InterPro" id="IPR006315">
    <property type="entry name" value="OM_autotransptr_brl_dom"/>
</dbReference>
<dbReference type="InterPro" id="IPR011050">
    <property type="entry name" value="Pectin_lyase_fold/virulence"/>
</dbReference>
<gene>
    <name evidence="2" type="ORF">DQ393_11920</name>
</gene>
<dbReference type="SMART" id="SM00869">
    <property type="entry name" value="Autotransporter"/>
    <property type="match status" value="1"/>
</dbReference>
<dbReference type="SUPFAM" id="SSF103515">
    <property type="entry name" value="Autotransporter"/>
    <property type="match status" value="1"/>
</dbReference>
<dbReference type="PANTHER" id="PTHR35037:SF3">
    <property type="entry name" value="C-TERMINAL REGION OF AIDA-LIKE PROTEIN"/>
    <property type="match status" value="1"/>
</dbReference>
<comment type="caution">
    <text evidence="2">The sequence shown here is derived from an EMBL/GenBank/DDBJ whole genome shotgun (WGS) entry which is preliminary data.</text>
</comment>
<dbReference type="Gene3D" id="2.40.128.130">
    <property type="entry name" value="Autotransporter beta-domain"/>
    <property type="match status" value="1"/>
</dbReference>
<reference evidence="2 3" key="1">
    <citation type="submission" date="2018-06" db="EMBL/GenBank/DDBJ databases">
        <title>Whole Genome Sequence of an efficient microsymbiont, Rhizobium tropici.</title>
        <authorList>
            <person name="Srinivasan R."/>
            <person name="Singh H.V."/>
            <person name="Srivastava R."/>
            <person name="Kumari B."/>
            <person name="Radhakrishna A."/>
        </authorList>
    </citation>
    <scope>NUCLEOTIDE SEQUENCE [LARGE SCALE GENOMIC DNA]</scope>
    <source>
        <strain evidence="2 3">IGFRI Rhizo-19</strain>
    </source>
</reference>